<sequence length="382" mass="41887">MEMRTDDNFSEALREKTLGADITPPEYLWSGIRHGMARRKSAIAAISACCSCLVALLSAYGIYSIYTNGTVQTGHGTERKQFMIAAAVPGIISEKTGTFPRDINIIRAGRHADMDNMPVTHNEMTATDTDDPAQPPSPQKTDTRQITENTWTDSHDVEVQVTGPQEENAGTGDDDGKSRNQFKIGASVSPAAIQYSAANPAIPQAMLHSYAAALSKNEIELEHSIPVSYGLSFSYDFTNRWSIYAGIDYTLYRSSNSTDDMELLQKLHYISIPIGLNFKIVESRIVDFYITAGGSVDKCVSGNVKYTRPRQNGGSETTDLRIKGIEGSLRAGVGLMLKIAPHTAIFAEPVYIRYFNGNTSITSYRTAHENGFNVSVGLRFNI</sequence>
<keyword evidence="2" id="KW-0812">Transmembrane</keyword>
<evidence type="ECO:0000256" key="2">
    <source>
        <dbReference type="SAM" id="Phobius"/>
    </source>
</evidence>
<feature type="region of interest" description="Disordered" evidence="1">
    <location>
        <begin position="123"/>
        <end position="181"/>
    </location>
</feature>
<reference evidence="4" key="2">
    <citation type="journal article" date="2021" name="PeerJ">
        <title>Extensive microbial diversity within the chicken gut microbiome revealed by metagenomics and culture.</title>
        <authorList>
            <person name="Gilroy R."/>
            <person name="Ravi A."/>
            <person name="Getino M."/>
            <person name="Pursley I."/>
            <person name="Horton D.L."/>
            <person name="Alikhan N.F."/>
            <person name="Baker D."/>
            <person name="Gharbi K."/>
            <person name="Hall N."/>
            <person name="Watson M."/>
            <person name="Adriaenssens E.M."/>
            <person name="Foster-Nyarko E."/>
            <person name="Jarju S."/>
            <person name="Secka A."/>
            <person name="Antonio M."/>
            <person name="Oren A."/>
            <person name="Chaudhuri R.R."/>
            <person name="La Ragione R."/>
            <person name="Hildebrand F."/>
            <person name="Pallen M.J."/>
        </authorList>
    </citation>
    <scope>NUCLEOTIDE SEQUENCE</scope>
    <source>
        <strain evidence="4">10037</strain>
    </source>
</reference>
<gene>
    <name evidence="4" type="ORF">IAB93_04650</name>
</gene>
<dbReference type="InterPro" id="IPR025665">
    <property type="entry name" value="Beta-barrel_OMP_2"/>
</dbReference>
<feature type="domain" description="Outer membrane protein beta-barrel" evidence="3">
    <location>
        <begin position="214"/>
        <end position="338"/>
    </location>
</feature>
<dbReference type="InterPro" id="IPR011250">
    <property type="entry name" value="OMP/PagP_B-barrel"/>
</dbReference>
<comment type="caution">
    <text evidence="4">The sequence shown here is derived from an EMBL/GenBank/DDBJ whole genome shotgun (WGS) entry which is preliminary data.</text>
</comment>
<dbReference type="EMBL" id="JADIME010000045">
    <property type="protein sequence ID" value="MBO8465271.1"/>
    <property type="molecule type" value="Genomic_DNA"/>
</dbReference>
<accession>A0A9D9N9F5</accession>
<evidence type="ECO:0000313" key="5">
    <source>
        <dbReference type="Proteomes" id="UP000823597"/>
    </source>
</evidence>
<dbReference type="Gene3D" id="2.40.160.20">
    <property type="match status" value="1"/>
</dbReference>
<keyword evidence="2" id="KW-1133">Transmembrane helix</keyword>
<evidence type="ECO:0000259" key="3">
    <source>
        <dbReference type="Pfam" id="PF13568"/>
    </source>
</evidence>
<protein>
    <submittedName>
        <fullName evidence="4">Porin family protein</fullName>
    </submittedName>
</protein>
<dbReference type="AlphaFoldDB" id="A0A9D9N9F5"/>
<dbReference type="Proteomes" id="UP000823597">
    <property type="component" value="Unassembled WGS sequence"/>
</dbReference>
<reference evidence="4" key="1">
    <citation type="submission" date="2020-10" db="EMBL/GenBank/DDBJ databases">
        <authorList>
            <person name="Gilroy R."/>
        </authorList>
    </citation>
    <scope>NUCLEOTIDE SEQUENCE</scope>
    <source>
        <strain evidence="4">10037</strain>
    </source>
</reference>
<organism evidence="4 5">
    <name type="scientific">Candidatus Merdivivens pullistercoris</name>
    <dbReference type="NCBI Taxonomy" id="2840873"/>
    <lineage>
        <taxon>Bacteria</taxon>
        <taxon>Pseudomonadati</taxon>
        <taxon>Bacteroidota</taxon>
        <taxon>Bacteroidia</taxon>
        <taxon>Bacteroidales</taxon>
        <taxon>Muribaculaceae</taxon>
        <taxon>Muribaculaceae incertae sedis</taxon>
        <taxon>Candidatus Merdivivens</taxon>
    </lineage>
</organism>
<feature type="transmembrane region" description="Helical" evidence="2">
    <location>
        <begin position="42"/>
        <end position="63"/>
    </location>
</feature>
<keyword evidence="2" id="KW-0472">Membrane</keyword>
<evidence type="ECO:0000313" key="4">
    <source>
        <dbReference type="EMBL" id="MBO8465271.1"/>
    </source>
</evidence>
<name>A0A9D9N9F5_9BACT</name>
<dbReference type="SUPFAM" id="SSF56925">
    <property type="entry name" value="OMPA-like"/>
    <property type="match status" value="1"/>
</dbReference>
<evidence type="ECO:0000256" key="1">
    <source>
        <dbReference type="SAM" id="MobiDB-lite"/>
    </source>
</evidence>
<proteinExistence type="predicted"/>
<dbReference type="Pfam" id="PF13568">
    <property type="entry name" value="OMP_b-brl_2"/>
    <property type="match status" value="1"/>
</dbReference>